<evidence type="ECO:0000313" key="5">
    <source>
        <dbReference type="EMBL" id="CAB4185623.1"/>
    </source>
</evidence>
<evidence type="ECO:0000313" key="1">
    <source>
        <dbReference type="EMBL" id="CAB4145998.1"/>
    </source>
</evidence>
<evidence type="ECO:0000313" key="2">
    <source>
        <dbReference type="EMBL" id="CAB4150944.1"/>
    </source>
</evidence>
<dbReference type="EMBL" id="LR797080">
    <property type="protein sequence ID" value="CAB4185623.1"/>
    <property type="molecule type" value="Genomic_DNA"/>
</dbReference>
<protein>
    <submittedName>
        <fullName evidence="1">Uncharacterized protein</fullName>
    </submittedName>
</protein>
<gene>
    <name evidence="4" type="ORF">UFOVP1032_8</name>
    <name evidence="5" type="ORF">UFOVP1125_76</name>
    <name evidence="6" type="ORF">UFOVP1173_22</name>
    <name evidence="7" type="ORF">UFOVP1241_92</name>
    <name evidence="8" type="ORF">UFOVP1491_8</name>
    <name evidence="9" type="ORF">UFOVP1579_8</name>
    <name evidence="1" type="ORF">UFOVP485_113</name>
    <name evidence="2" type="ORF">UFOVP575_65</name>
    <name evidence="3" type="ORF">UFOVP963_95</name>
</gene>
<evidence type="ECO:0000313" key="6">
    <source>
        <dbReference type="EMBL" id="CAB4188913.1"/>
    </source>
</evidence>
<organism evidence="1">
    <name type="scientific">uncultured Caudovirales phage</name>
    <dbReference type="NCBI Taxonomy" id="2100421"/>
    <lineage>
        <taxon>Viruses</taxon>
        <taxon>Duplodnaviria</taxon>
        <taxon>Heunggongvirae</taxon>
        <taxon>Uroviricota</taxon>
        <taxon>Caudoviricetes</taxon>
        <taxon>Peduoviridae</taxon>
        <taxon>Maltschvirus</taxon>
        <taxon>Maltschvirus maltsch</taxon>
    </lineage>
</organism>
<name>A0A6J5MHA7_9CAUD</name>
<evidence type="ECO:0000313" key="3">
    <source>
        <dbReference type="EMBL" id="CAB4174908.1"/>
    </source>
</evidence>
<evidence type="ECO:0000313" key="7">
    <source>
        <dbReference type="EMBL" id="CAB4192790.1"/>
    </source>
</evidence>
<dbReference type="EMBL" id="LR796915">
    <property type="protein sequence ID" value="CAB4174908.1"/>
    <property type="molecule type" value="Genomic_DNA"/>
</dbReference>
<dbReference type="EMBL" id="LR796551">
    <property type="protein sequence ID" value="CAB4150944.1"/>
    <property type="molecule type" value="Genomic_DNA"/>
</dbReference>
<dbReference type="EMBL" id="LR796983">
    <property type="protein sequence ID" value="CAB4179594.1"/>
    <property type="molecule type" value="Genomic_DNA"/>
</dbReference>
<dbReference type="EMBL" id="LR798431">
    <property type="protein sequence ID" value="CAB5230959.1"/>
    <property type="molecule type" value="Genomic_DNA"/>
</dbReference>
<reference evidence="1" key="1">
    <citation type="submission" date="2020-04" db="EMBL/GenBank/DDBJ databases">
        <authorList>
            <person name="Chiriac C."/>
            <person name="Salcher M."/>
            <person name="Ghai R."/>
            <person name="Kavagutti S V."/>
        </authorList>
    </citation>
    <scope>NUCLEOTIDE SEQUENCE</scope>
</reference>
<sequence>MVKALYTKQVAEKVHLLPAPYPGIAFELVDRNTYIAIKLSEKNLMKFNSQQLVSVMEYITNIVNILEINGINADVEGIPYRG</sequence>
<dbReference type="EMBL" id="LR797131">
    <property type="protein sequence ID" value="CAB4188913.1"/>
    <property type="molecule type" value="Genomic_DNA"/>
</dbReference>
<evidence type="ECO:0000313" key="4">
    <source>
        <dbReference type="EMBL" id="CAB4179594.1"/>
    </source>
</evidence>
<accession>A0A6J5MHA7</accession>
<dbReference type="EMBL" id="LR797188">
    <property type="protein sequence ID" value="CAB4192790.1"/>
    <property type="molecule type" value="Genomic_DNA"/>
</dbReference>
<evidence type="ECO:0000313" key="8">
    <source>
        <dbReference type="EMBL" id="CAB4217066.1"/>
    </source>
</evidence>
<dbReference type="EMBL" id="LR797455">
    <property type="protein sequence ID" value="CAB4217066.1"/>
    <property type="molecule type" value="Genomic_DNA"/>
</dbReference>
<evidence type="ECO:0000313" key="9">
    <source>
        <dbReference type="EMBL" id="CAB5230959.1"/>
    </source>
</evidence>
<dbReference type="EMBL" id="LR796457">
    <property type="protein sequence ID" value="CAB4145998.1"/>
    <property type="molecule type" value="Genomic_DNA"/>
</dbReference>
<proteinExistence type="predicted"/>